<dbReference type="KEGG" id="ctes:O987_27830"/>
<organism evidence="1 2">
    <name type="scientific">Comamonas testosteroni TK102</name>
    <dbReference type="NCBI Taxonomy" id="1392005"/>
    <lineage>
        <taxon>Bacteria</taxon>
        <taxon>Pseudomonadati</taxon>
        <taxon>Pseudomonadota</taxon>
        <taxon>Betaproteobacteria</taxon>
        <taxon>Burkholderiales</taxon>
        <taxon>Comamonadaceae</taxon>
        <taxon>Comamonas</taxon>
    </lineage>
</organism>
<evidence type="ECO:0000313" key="1">
    <source>
        <dbReference type="EMBL" id="AIJ49614.1"/>
    </source>
</evidence>
<proteinExistence type="predicted"/>
<dbReference type="HOGENOM" id="CLU_3402985_0_0_4"/>
<protein>
    <submittedName>
        <fullName evidence="1">Uncharacterized protein</fullName>
    </submittedName>
</protein>
<dbReference type="Proteomes" id="UP000028782">
    <property type="component" value="Chromosome"/>
</dbReference>
<sequence length="30" mass="3310">MNADHPTTFAQWLLRSLATLGDCNGHLRGL</sequence>
<evidence type="ECO:0000313" key="2">
    <source>
        <dbReference type="Proteomes" id="UP000028782"/>
    </source>
</evidence>
<dbReference type="AlphaFoldDB" id="A0A076PS14"/>
<name>A0A076PS14_COMTE</name>
<dbReference type="EMBL" id="CP006704">
    <property type="protein sequence ID" value="AIJ49614.1"/>
    <property type="molecule type" value="Genomic_DNA"/>
</dbReference>
<gene>
    <name evidence="1" type="ORF">O987_27830</name>
</gene>
<reference evidence="1 2" key="1">
    <citation type="journal article" date="2014" name="Genome Announc.">
        <title>Complete Genome Sequence of Polychlorinated Biphenyl Degrader Comamonas testosteroni TK102 (NBRC 109938).</title>
        <authorList>
            <person name="Fukuda K."/>
            <person name="Hosoyama A."/>
            <person name="Tsuchikane K."/>
            <person name="Ohji S."/>
            <person name="Yamazoe A."/>
            <person name="Fujita N."/>
            <person name="Shintani M."/>
            <person name="Kimbara K."/>
        </authorList>
    </citation>
    <scope>NUCLEOTIDE SEQUENCE [LARGE SCALE GENOMIC DNA]</scope>
    <source>
        <strain evidence="1">TK102</strain>
    </source>
</reference>
<accession>A0A076PS14</accession>